<reference evidence="1 2" key="1">
    <citation type="submission" date="2016-11" db="EMBL/GenBank/DDBJ databases">
        <authorList>
            <person name="Jaros S."/>
            <person name="Januszkiewicz K."/>
            <person name="Wedrychowicz H."/>
        </authorList>
    </citation>
    <scope>NUCLEOTIDE SEQUENCE [LARGE SCALE GENOMIC DNA]</scope>
    <source>
        <strain evidence="1 2">DSM 3090</strain>
    </source>
</reference>
<protein>
    <submittedName>
        <fullName evidence="1">Uncharacterized protein</fullName>
    </submittedName>
</protein>
<dbReference type="EMBL" id="FRAD01000007">
    <property type="protein sequence ID" value="SHJ81652.1"/>
    <property type="molecule type" value="Genomic_DNA"/>
</dbReference>
<accession>A0A1M6MDW2</accession>
<organism evidence="1 2">
    <name type="scientific">Hathewaya proteolytica DSM 3090</name>
    <dbReference type="NCBI Taxonomy" id="1121331"/>
    <lineage>
        <taxon>Bacteria</taxon>
        <taxon>Bacillati</taxon>
        <taxon>Bacillota</taxon>
        <taxon>Clostridia</taxon>
        <taxon>Eubacteriales</taxon>
        <taxon>Clostridiaceae</taxon>
        <taxon>Hathewaya</taxon>
    </lineage>
</organism>
<sequence length="162" mass="18378">MNIEQAYVKSTSKEDVIRILELRLNNKLEEVGVQIDVGLPSSYDAIIAKDLKRKIAISNSSNGWISILESKEVNDYNMLLQLSKDLNTEVLALMFSDVTGAWGFAEFIEGKVAKSYFSEEDDEIEEFIANKLDEKGIDIPMYMFREVVSKKAEGWSIIKKLS</sequence>
<keyword evidence="2" id="KW-1185">Reference proteome</keyword>
<dbReference type="STRING" id="1121331.SAMN02745248_01016"/>
<proteinExistence type="predicted"/>
<dbReference type="Proteomes" id="UP000183952">
    <property type="component" value="Unassembled WGS sequence"/>
</dbReference>
<dbReference type="RefSeq" id="WP_072903034.1">
    <property type="nucleotide sequence ID" value="NZ_FRAD01000007.1"/>
</dbReference>
<name>A0A1M6MDW2_9CLOT</name>
<gene>
    <name evidence="1" type="ORF">SAMN02745248_01016</name>
</gene>
<dbReference type="AlphaFoldDB" id="A0A1M6MDW2"/>
<evidence type="ECO:0000313" key="1">
    <source>
        <dbReference type="EMBL" id="SHJ81652.1"/>
    </source>
</evidence>
<evidence type="ECO:0000313" key="2">
    <source>
        <dbReference type="Proteomes" id="UP000183952"/>
    </source>
</evidence>
<dbReference type="OrthoDB" id="2868740at2"/>